<proteinExistence type="predicted"/>
<dbReference type="RefSeq" id="XP_048560839.1">
    <property type="nucleotide sequence ID" value="XM_048704882.1"/>
</dbReference>
<name>A0A8R7TGD2_TRIUA</name>
<keyword evidence="3" id="KW-1185">Reference proteome</keyword>
<feature type="compositionally biased region" description="Polar residues" evidence="1">
    <location>
        <begin position="67"/>
        <end position="80"/>
    </location>
</feature>
<evidence type="ECO:0000313" key="2">
    <source>
        <dbReference type="EnsemblPlants" id="TuG1812G0200002498.01.T01"/>
    </source>
</evidence>
<reference evidence="3" key="1">
    <citation type="journal article" date="2013" name="Nature">
        <title>Draft genome of the wheat A-genome progenitor Triticum urartu.</title>
        <authorList>
            <person name="Ling H.Q."/>
            <person name="Zhao S."/>
            <person name="Liu D."/>
            <person name="Wang J."/>
            <person name="Sun H."/>
            <person name="Zhang C."/>
            <person name="Fan H."/>
            <person name="Li D."/>
            <person name="Dong L."/>
            <person name="Tao Y."/>
            <person name="Gao C."/>
            <person name="Wu H."/>
            <person name="Li Y."/>
            <person name="Cui Y."/>
            <person name="Guo X."/>
            <person name="Zheng S."/>
            <person name="Wang B."/>
            <person name="Yu K."/>
            <person name="Liang Q."/>
            <person name="Yang W."/>
            <person name="Lou X."/>
            <person name="Chen J."/>
            <person name="Feng M."/>
            <person name="Jian J."/>
            <person name="Zhang X."/>
            <person name="Luo G."/>
            <person name="Jiang Y."/>
            <person name="Liu J."/>
            <person name="Wang Z."/>
            <person name="Sha Y."/>
            <person name="Zhang B."/>
            <person name="Wu H."/>
            <person name="Tang D."/>
            <person name="Shen Q."/>
            <person name="Xue P."/>
            <person name="Zou S."/>
            <person name="Wang X."/>
            <person name="Liu X."/>
            <person name="Wang F."/>
            <person name="Yang Y."/>
            <person name="An X."/>
            <person name="Dong Z."/>
            <person name="Zhang K."/>
            <person name="Zhang X."/>
            <person name="Luo M.C."/>
            <person name="Dvorak J."/>
            <person name="Tong Y."/>
            <person name="Wang J."/>
            <person name="Yang H."/>
            <person name="Li Z."/>
            <person name="Wang D."/>
            <person name="Zhang A."/>
            <person name="Wang J."/>
        </authorList>
    </citation>
    <scope>NUCLEOTIDE SEQUENCE</scope>
    <source>
        <strain evidence="3">cv. G1812</strain>
    </source>
</reference>
<dbReference type="Proteomes" id="UP000015106">
    <property type="component" value="Chromosome 2"/>
</dbReference>
<protein>
    <submittedName>
        <fullName evidence="2">Uncharacterized protein</fullName>
    </submittedName>
</protein>
<dbReference type="AlphaFoldDB" id="A0A8R7TGD2"/>
<organism evidence="2 3">
    <name type="scientific">Triticum urartu</name>
    <name type="common">Red wild einkorn</name>
    <name type="synonym">Crithodium urartu</name>
    <dbReference type="NCBI Taxonomy" id="4572"/>
    <lineage>
        <taxon>Eukaryota</taxon>
        <taxon>Viridiplantae</taxon>
        <taxon>Streptophyta</taxon>
        <taxon>Embryophyta</taxon>
        <taxon>Tracheophyta</taxon>
        <taxon>Spermatophyta</taxon>
        <taxon>Magnoliopsida</taxon>
        <taxon>Liliopsida</taxon>
        <taxon>Poales</taxon>
        <taxon>Poaceae</taxon>
        <taxon>BOP clade</taxon>
        <taxon>Pooideae</taxon>
        <taxon>Triticodae</taxon>
        <taxon>Triticeae</taxon>
        <taxon>Triticinae</taxon>
        <taxon>Triticum</taxon>
    </lineage>
</organism>
<accession>A0A8R7TGD2</accession>
<dbReference type="Gramene" id="TuG1812G0200002498.01.T01">
    <property type="protein sequence ID" value="TuG1812G0200002498.01.T01"/>
    <property type="gene ID" value="TuG1812G0200002498.01"/>
</dbReference>
<reference evidence="2" key="2">
    <citation type="submission" date="2018-03" db="EMBL/GenBank/DDBJ databases">
        <title>The Triticum urartu genome reveals the dynamic nature of wheat genome evolution.</title>
        <authorList>
            <person name="Ling H."/>
            <person name="Ma B."/>
            <person name="Shi X."/>
            <person name="Liu H."/>
            <person name="Dong L."/>
            <person name="Sun H."/>
            <person name="Cao Y."/>
            <person name="Gao Q."/>
            <person name="Zheng S."/>
            <person name="Li Y."/>
            <person name="Yu Y."/>
            <person name="Du H."/>
            <person name="Qi M."/>
            <person name="Li Y."/>
            <person name="Yu H."/>
            <person name="Cui Y."/>
            <person name="Wang N."/>
            <person name="Chen C."/>
            <person name="Wu H."/>
            <person name="Zhao Y."/>
            <person name="Zhang J."/>
            <person name="Li Y."/>
            <person name="Zhou W."/>
            <person name="Zhang B."/>
            <person name="Hu W."/>
            <person name="Eijk M."/>
            <person name="Tang J."/>
            <person name="Witsenboer H."/>
            <person name="Zhao S."/>
            <person name="Li Z."/>
            <person name="Zhang A."/>
            <person name="Wang D."/>
            <person name="Liang C."/>
        </authorList>
    </citation>
    <scope>NUCLEOTIDE SEQUENCE [LARGE SCALE GENOMIC DNA]</scope>
    <source>
        <strain evidence="2">cv. G1812</strain>
    </source>
</reference>
<gene>
    <name evidence="2" type="primary">LOC125541476</name>
</gene>
<dbReference type="EnsemblPlants" id="TuG1812G0200002498.01.T01">
    <property type="protein sequence ID" value="TuG1812G0200002498.01.T01"/>
    <property type="gene ID" value="TuG1812G0200002498.01"/>
</dbReference>
<evidence type="ECO:0000313" key="3">
    <source>
        <dbReference type="Proteomes" id="UP000015106"/>
    </source>
</evidence>
<reference evidence="2" key="3">
    <citation type="submission" date="2022-06" db="UniProtKB">
        <authorList>
            <consortium name="EnsemblPlants"/>
        </authorList>
    </citation>
    <scope>IDENTIFICATION</scope>
</reference>
<dbReference type="KEGG" id="tua:125541476"/>
<feature type="region of interest" description="Disordered" evidence="1">
    <location>
        <begin position="1"/>
        <end position="43"/>
    </location>
</feature>
<evidence type="ECO:0000256" key="1">
    <source>
        <dbReference type="SAM" id="MobiDB-lite"/>
    </source>
</evidence>
<dbReference type="GeneID" id="125541476"/>
<feature type="region of interest" description="Disordered" evidence="1">
    <location>
        <begin position="60"/>
        <end position="80"/>
    </location>
</feature>
<sequence>MAQHASRRGSPPRLRPPATCSNAPSGALPCPTTLQRPDLHTSPLREVRIGSRLSSRASLVGRHPCTTPLSKTNPGSSSQRSLWHRGAVCLAGREGRQGTVRGRRPQGLTKYETEVAGTGSTTKNESDDEIRCTLHLGFYFYWRLEISTFVYLSEGICLTFPRFGSVVSRVIHVQSRHSLCFYGFLLLKHM</sequence>